<organism evidence="2 3">
    <name type="scientific">Calocera viscosa (strain TUFC12733)</name>
    <dbReference type="NCBI Taxonomy" id="1330018"/>
    <lineage>
        <taxon>Eukaryota</taxon>
        <taxon>Fungi</taxon>
        <taxon>Dikarya</taxon>
        <taxon>Basidiomycota</taxon>
        <taxon>Agaricomycotina</taxon>
        <taxon>Dacrymycetes</taxon>
        <taxon>Dacrymycetales</taxon>
        <taxon>Dacrymycetaceae</taxon>
        <taxon>Calocera</taxon>
    </lineage>
</organism>
<reference evidence="2 3" key="1">
    <citation type="journal article" date="2016" name="Mol. Biol. Evol.">
        <title>Comparative Genomics of Early-Diverging Mushroom-Forming Fungi Provides Insights into the Origins of Lignocellulose Decay Capabilities.</title>
        <authorList>
            <person name="Nagy L.G."/>
            <person name="Riley R."/>
            <person name="Tritt A."/>
            <person name="Adam C."/>
            <person name="Daum C."/>
            <person name="Floudas D."/>
            <person name="Sun H."/>
            <person name="Yadav J.S."/>
            <person name="Pangilinan J."/>
            <person name="Larsson K.H."/>
            <person name="Matsuura K."/>
            <person name="Barry K."/>
            <person name="Labutti K."/>
            <person name="Kuo R."/>
            <person name="Ohm R.A."/>
            <person name="Bhattacharya S.S."/>
            <person name="Shirouzu T."/>
            <person name="Yoshinaga Y."/>
            <person name="Martin F.M."/>
            <person name="Grigoriev I.V."/>
            <person name="Hibbett D.S."/>
        </authorList>
    </citation>
    <scope>NUCLEOTIDE SEQUENCE [LARGE SCALE GENOMIC DNA]</scope>
    <source>
        <strain evidence="2 3">TUFC12733</strain>
    </source>
</reference>
<evidence type="ECO:0000256" key="1">
    <source>
        <dbReference type="SAM" id="SignalP"/>
    </source>
</evidence>
<proteinExistence type="predicted"/>
<keyword evidence="1" id="KW-0732">Signal</keyword>
<dbReference type="AlphaFoldDB" id="A0A167PUI0"/>
<accession>A0A167PUI0</accession>
<dbReference type="OrthoDB" id="2503933at2759"/>
<feature type="signal peptide" evidence="1">
    <location>
        <begin position="1"/>
        <end position="21"/>
    </location>
</feature>
<keyword evidence="3" id="KW-1185">Reference proteome</keyword>
<gene>
    <name evidence="2" type="ORF">CALVIDRAFT_561538</name>
</gene>
<name>A0A167PUI0_CALVF</name>
<evidence type="ECO:0008006" key="4">
    <source>
        <dbReference type="Google" id="ProtNLM"/>
    </source>
</evidence>
<evidence type="ECO:0000313" key="3">
    <source>
        <dbReference type="Proteomes" id="UP000076738"/>
    </source>
</evidence>
<dbReference type="Proteomes" id="UP000076738">
    <property type="component" value="Unassembled WGS sequence"/>
</dbReference>
<protein>
    <recommendedName>
        <fullName evidence="4">Lytic polysaccharide monooxygenase</fullName>
    </recommendedName>
</protein>
<dbReference type="EMBL" id="KV417273">
    <property type="protein sequence ID" value="KZO99133.1"/>
    <property type="molecule type" value="Genomic_DNA"/>
</dbReference>
<feature type="chain" id="PRO_5007891294" description="Lytic polysaccharide monooxygenase" evidence="1">
    <location>
        <begin position="22"/>
        <end position="144"/>
    </location>
</feature>
<evidence type="ECO:0000313" key="2">
    <source>
        <dbReference type="EMBL" id="KZO99133.1"/>
    </source>
</evidence>
<sequence>MAYLKPTLVLCVALLLGVTTGLPMASHGTALVKLRGGPSGSPVTPPDGTEVLNLGGTGAIHVEYQGVEGTTADGNTYRTMGIDLAQGFKPNPITGVFISGYFTPPAGYCGAFNLVIVEHQYIYQEVISFQAAAPLITIQCGPIQ</sequence>